<feature type="region of interest" description="Disordered" evidence="1">
    <location>
        <begin position="1"/>
        <end position="24"/>
    </location>
</feature>
<comment type="caution">
    <text evidence="2">The sequence shown here is derived from an EMBL/GenBank/DDBJ whole genome shotgun (WGS) entry which is preliminary data.</text>
</comment>
<keyword evidence="3" id="KW-1185">Reference proteome</keyword>
<evidence type="ECO:0000313" key="3">
    <source>
        <dbReference type="Proteomes" id="UP000625247"/>
    </source>
</evidence>
<reference evidence="2 3" key="1">
    <citation type="journal article" date="2020" name="FEMS Microbiol. Ecol.">
        <title>Temporal dynamics of bacterial communities during seed development and maturation.</title>
        <authorList>
            <person name="Chesneau G."/>
            <person name="Torres-Cortes G."/>
            <person name="Briand M."/>
            <person name="Darrasse A."/>
            <person name="Preveaux A."/>
            <person name="Marais C."/>
            <person name="Jacques M.A."/>
            <person name="Shade A."/>
            <person name="Barret M."/>
        </authorList>
    </citation>
    <scope>NUCLEOTIDE SEQUENCE [LARGE SCALE GENOMIC DNA]</scope>
    <source>
        <strain evidence="2 3">CFBP13723</strain>
    </source>
</reference>
<dbReference type="Proteomes" id="UP000625247">
    <property type="component" value="Unassembled WGS sequence"/>
</dbReference>
<evidence type="ECO:0000313" key="2">
    <source>
        <dbReference type="EMBL" id="MBD8120365.1"/>
    </source>
</evidence>
<proteinExistence type="predicted"/>
<name>A0ABR9A431_9PSED</name>
<dbReference type="Pfam" id="PF13433">
    <property type="entry name" value="Peripla_BP_5"/>
    <property type="match status" value="1"/>
</dbReference>
<sequence length="401" mass="43284">MPDFFRPKPSLSGVATQAPSAPDQRPTVAVGFLLSTEGTYRRMGRSALLGLQDALADINADAQRSVRLEAICSDPQGDPARYSSGVAELLGAGVRHIFGTTLSASRKEIIPDLDQHGALLWYSSPYEGYESSESVLYLGGCPNQTLLPLLGYALSEFGRRAFLLGSNYVWGWESNRIAREVLEANGAEVMGEKYAHLGAIGFEALIETLIQDPPAFVLNNLVGESSYSFLQQLDLACSRQGLRLPVLSCNLTEAELDAVGPMQALRLLSCGPFFEAVDPAFCDAQQRHGPRVCSHYYTSAYTALRVFADALQASNDASPTAICEYLYGHPVASVLGTVSLSSRNHHSALASHIAELRDGRFEVVQSAHQPIAADPYLTHTDVHAGVASRHAAPAPRLRIVK</sequence>
<dbReference type="SUPFAM" id="SSF53822">
    <property type="entry name" value="Periplasmic binding protein-like I"/>
    <property type="match status" value="1"/>
</dbReference>
<dbReference type="PANTHER" id="PTHR47628">
    <property type="match status" value="1"/>
</dbReference>
<dbReference type="EMBL" id="JACYNP010000002">
    <property type="protein sequence ID" value="MBD8120365.1"/>
    <property type="molecule type" value="Genomic_DNA"/>
</dbReference>
<dbReference type="InterPro" id="IPR028082">
    <property type="entry name" value="Peripla_BP_I"/>
</dbReference>
<dbReference type="Gene3D" id="3.40.50.2300">
    <property type="match status" value="2"/>
</dbReference>
<organism evidence="2 3">
    <name type="scientific">Pseudomonas lutea</name>
    <dbReference type="NCBI Taxonomy" id="243924"/>
    <lineage>
        <taxon>Bacteria</taxon>
        <taxon>Pseudomonadati</taxon>
        <taxon>Pseudomonadota</taxon>
        <taxon>Gammaproteobacteria</taxon>
        <taxon>Pseudomonadales</taxon>
        <taxon>Pseudomonadaceae</taxon>
        <taxon>Pseudomonas</taxon>
    </lineage>
</organism>
<gene>
    <name evidence="2" type="ORF">IFT62_03990</name>
</gene>
<dbReference type="PANTHER" id="PTHR47628:SF1">
    <property type="entry name" value="ALIPHATIC AMIDASE EXPRESSION-REGULATING PROTEIN"/>
    <property type="match status" value="1"/>
</dbReference>
<accession>A0ABR9A431</accession>
<evidence type="ECO:0000256" key="1">
    <source>
        <dbReference type="SAM" id="MobiDB-lite"/>
    </source>
</evidence>
<dbReference type="RefSeq" id="WP_191943125.1">
    <property type="nucleotide sequence ID" value="NZ_JACYNP010000002.1"/>
</dbReference>
<protein>
    <submittedName>
        <fullName evidence="2">Transporter substrate-binding protein</fullName>
    </submittedName>
</protein>